<reference evidence="2" key="3">
    <citation type="submission" date="2022-01" db="UniProtKB">
        <authorList>
            <consortium name="EnsemblPlants"/>
        </authorList>
    </citation>
    <scope>IDENTIFICATION</scope>
    <source>
        <strain evidence="2">subsp. vulgare</strain>
    </source>
</reference>
<organism evidence="2 3">
    <name type="scientific">Hordeum vulgare subsp. vulgare</name>
    <name type="common">Domesticated barley</name>
    <dbReference type="NCBI Taxonomy" id="112509"/>
    <lineage>
        <taxon>Eukaryota</taxon>
        <taxon>Viridiplantae</taxon>
        <taxon>Streptophyta</taxon>
        <taxon>Embryophyta</taxon>
        <taxon>Tracheophyta</taxon>
        <taxon>Spermatophyta</taxon>
        <taxon>Magnoliopsida</taxon>
        <taxon>Liliopsida</taxon>
        <taxon>Poales</taxon>
        <taxon>Poaceae</taxon>
        <taxon>BOP clade</taxon>
        <taxon>Pooideae</taxon>
        <taxon>Triticodae</taxon>
        <taxon>Triticeae</taxon>
        <taxon>Hordeinae</taxon>
        <taxon>Hordeum</taxon>
    </lineage>
</organism>
<sequence length="122" mass="13292">MCATEEENKKQQGRTLGAAPSKGGPSAEALAMAGGRRCMPAGACRSEPDHVNDAADMPPDHLRAFEAFLEEVVPVGMIMASRREEEVRLRRGGKPRSYDDDVKEKLKLWAKAVARETAGGRR</sequence>
<evidence type="ECO:0000256" key="1">
    <source>
        <dbReference type="SAM" id="MobiDB-lite"/>
    </source>
</evidence>
<accession>A0A8I6YRS2</accession>
<dbReference type="Proteomes" id="UP000011116">
    <property type="component" value="Chromosome 5H"/>
</dbReference>
<feature type="compositionally biased region" description="Basic and acidic residues" evidence="1">
    <location>
        <begin position="1"/>
        <end position="10"/>
    </location>
</feature>
<dbReference type="EnsemblPlants" id="HORVU.MOREX.r3.5HG0477130.1">
    <property type="protein sequence ID" value="HORVU.MOREX.r3.5HG0477130.1.CDS1"/>
    <property type="gene ID" value="HORVU.MOREX.r3.5HG0477130"/>
</dbReference>
<dbReference type="Gramene" id="HORVU.MOREX.r3.5HG0477130.1">
    <property type="protein sequence ID" value="HORVU.MOREX.r3.5HG0477130.1.CDS1"/>
    <property type="gene ID" value="HORVU.MOREX.r3.5HG0477130"/>
</dbReference>
<reference evidence="2" key="2">
    <citation type="submission" date="2020-10" db="EMBL/GenBank/DDBJ databases">
        <authorList>
            <person name="Scholz U."/>
            <person name="Mascher M."/>
            <person name="Fiebig A."/>
        </authorList>
    </citation>
    <scope>NUCLEOTIDE SEQUENCE [LARGE SCALE GENOMIC DNA]</scope>
    <source>
        <strain evidence="2">cv. Morex</strain>
    </source>
</reference>
<keyword evidence="3" id="KW-1185">Reference proteome</keyword>
<name>A0A8I6YRS2_HORVV</name>
<evidence type="ECO:0000313" key="2">
    <source>
        <dbReference type="EnsemblPlants" id="HORVU.MOREX.r3.5HG0477130.1.CDS1"/>
    </source>
</evidence>
<dbReference type="AlphaFoldDB" id="A0A8I6YRS2"/>
<evidence type="ECO:0000313" key="3">
    <source>
        <dbReference type="Proteomes" id="UP000011116"/>
    </source>
</evidence>
<protein>
    <submittedName>
        <fullName evidence="2">Uncharacterized protein</fullName>
    </submittedName>
</protein>
<proteinExistence type="predicted"/>
<feature type="region of interest" description="Disordered" evidence="1">
    <location>
        <begin position="1"/>
        <end position="28"/>
    </location>
</feature>
<reference evidence="3" key="1">
    <citation type="journal article" date="2012" name="Nature">
        <title>A physical, genetic and functional sequence assembly of the barley genome.</title>
        <authorList>
            <consortium name="The International Barley Genome Sequencing Consortium"/>
            <person name="Mayer K.F."/>
            <person name="Waugh R."/>
            <person name="Brown J.W."/>
            <person name="Schulman A."/>
            <person name="Langridge P."/>
            <person name="Platzer M."/>
            <person name="Fincher G.B."/>
            <person name="Muehlbauer G.J."/>
            <person name="Sato K."/>
            <person name="Close T.J."/>
            <person name="Wise R.P."/>
            <person name="Stein N."/>
        </authorList>
    </citation>
    <scope>NUCLEOTIDE SEQUENCE [LARGE SCALE GENOMIC DNA]</scope>
    <source>
        <strain evidence="3">cv. Morex</strain>
    </source>
</reference>